<reference evidence="2 3" key="1">
    <citation type="submission" date="2019-05" db="EMBL/GenBank/DDBJ databases">
        <title>Another draft genome of Portunus trituberculatus and its Hox gene families provides insights of decapod evolution.</title>
        <authorList>
            <person name="Jeong J.-H."/>
            <person name="Song I."/>
            <person name="Kim S."/>
            <person name="Choi T."/>
            <person name="Kim D."/>
            <person name="Ryu S."/>
            <person name="Kim W."/>
        </authorList>
    </citation>
    <scope>NUCLEOTIDE SEQUENCE [LARGE SCALE GENOMIC DNA]</scope>
    <source>
        <tissue evidence="2">Muscle</tissue>
    </source>
</reference>
<proteinExistence type="predicted"/>
<evidence type="ECO:0000256" key="1">
    <source>
        <dbReference type="SAM" id="MobiDB-lite"/>
    </source>
</evidence>
<feature type="region of interest" description="Disordered" evidence="1">
    <location>
        <begin position="1"/>
        <end position="36"/>
    </location>
</feature>
<comment type="caution">
    <text evidence="2">The sequence shown here is derived from an EMBL/GenBank/DDBJ whole genome shotgun (WGS) entry which is preliminary data.</text>
</comment>
<dbReference type="EMBL" id="VSRR010141160">
    <property type="protein sequence ID" value="MPD04468.1"/>
    <property type="molecule type" value="Genomic_DNA"/>
</dbReference>
<evidence type="ECO:0000313" key="3">
    <source>
        <dbReference type="Proteomes" id="UP000324222"/>
    </source>
</evidence>
<organism evidence="2 3">
    <name type="scientific">Portunus trituberculatus</name>
    <name type="common">Swimming crab</name>
    <name type="synonym">Neptunus trituberculatus</name>
    <dbReference type="NCBI Taxonomy" id="210409"/>
    <lineage>
        <taxon>Eukaryota</taxon>
        <taxon>Metazoa</taxon>
        <taxon>Ecdysozoa</taxon>
        <taxon>Arthropoda</taxon>
        <taxon>Crustacea</taxon>
        <taxon>Multicrustacea</taxon>
        <taxon>Malacostraca</taxon>
        <taxon>Eumalacostraca</taxon>
        <taxon>Eucarida</taxon>
        <taxon>Decapoda</taxon>
        <taxon>Pleocyemata</taxon>
        <taxon>Brachyura</taxon>
        <taxon>Eubrachyura</taxon>
        <taxon>Portunoidea</taxon>
        <taxon>Portunidae</taxon>
        <taxon>Portuninae</taxon>
        <taxon>Portunus</taxon>
    </lineage>
</organism>
<protein>
    <submittedName>
        <fullName evidence="2">Uncharacterized protein</fullName>
    </submittedName>
</protein>
<name>A0A5B7KGP0_PORTR</name>
<sequence length="36" mass="3722">MLHHAVTAPHVNTAATCRDRAPSSCCRASPPTPAPP</sequence>
<dbReference type="AlphaFoldDB" id="A0A5B7KGP0"/>
<dbReference type="Proteomes" id="UP000324222">
    <property type="component" value="Unassembled WGS sequence"/>
</dbReference>
<evidence type="ECO:0000313" key="2">
    <source>
        <dbReference type="EMBL" id="MPD04468.1"/>
    </source>
</evidence>
<keyword evidence="3" id="KW-1185">Reference proteome</keyword>
<gene>
    <name evidence="2" type="ORF">E2C01_100158</name>
</gene>
<accession>A0A5B7KGP0</accession>